<evidence type="ECO:0000256" key="4">
    <source>
        <dbReference type="ARBA" id="ARBA00023157"/>
    </source>
</evidence>
<organism evidence="8 9">
    <name type="scientific">Dermatophagoides pteronyssinus</name>
    <name type="common">European house dust mite</name>
    <dbReference type="NCBI Taxonomy" id="6956"/>
    <lineage>
        <taxon>Eukaryota</taxon>
        <taxon>Metazoa</taxon>
        <taxon>Ecdysozoa</taxon>
        <taxon>Arthropoda</taxon>
        <taxon>Chelicerata</taxon>
        <taxon>Arachnida</taxon>
        <taxon>Acari</taxon>
        <taxon>Acariformes</taxon>
        <taxon>Sarcoptiformes</taxon>
        <taxon>Astigmata</taxon>
        <taxon>Psoroptidia</taxon>
        <taxon>Analgoidea</taxon>
        <taxon>Pyroglyphidae</taxon>
        <taxon>Dermatophagoidinae</taxon>
        <taxon>Dermatophagoides</taxon>
    </lineage>
</organism>
<feature type="region of interest" description="Disordered" evidence="6">
    <location>
        <begin position="229"/>
        <end position="314"/>
    </location>
</feature>
<feature type="compositionally biased region" description="Low complexity" evidence="6">
    <location>
        <begin position="245"/>
        <end position="293"/>
    </location>
</feature>
<dbReference type="CDD" id="cd00190">
    <property type="entry name" value="Tryp_SPc"/>
    <property type="match status" value="1"/>
</dbReference>
<proteinExistence type="inferred from homology"/>
<evidence type="ECO:0000256" key="5">
    <source>
        <dbReference type="ARBA" id="ARBA00024195"/>
    </source>
</evidence>
<comment type="similarity">
    <text evidence="5">Belongs to the peptidase S1 family. CLIP subfamily.</text>
</comment>
<reference evidence="9" key="1">
    <citation type="submission" date="2025-08" db="UniProtKB">
        <authorList>
            <consortium name="RefSeq"/>
        </authorList>
    </citation>
    <scope>IDENTIFICATION</scope>
    <source>
        <strain evidence="9">Airmid</strain>
    </source>
</reference>
<evidence type="ECO:0000313" key="8">
    <source>
        <dbReference type="Proteomes" id="UP000515146"/>
    </source>
</evidence>
<dbReference type="PROSITE" id="PS00134">
    <property type="entry name" value="TRYPSIN_HIS"/>
    <property type="match status" value="1"/>
</dbReference>
<keyword evidence="4" id="KW-1015">Disulfide bond</keyword>
<dbReference type="InterPro" id="IPR018114">
    <property type="entry name" value="TRYPSIN_HIS"/>
</dbReference>
<dbReference type="PANTHER" id="PTHR24256">
    <property type="entry name" value="TRYPTASE-RELATED"/>
    <property type="match status" value="1"/>
</dbReference>
<dbReference type="SUPFAM" id="SSF50494">
    <property type="entry name" value="Trypsin-like serine proteases"/>
    <property type="match status" value="2"/>
</dbReference>
<name>A0A6P6XWW1_DERPT</name>
<keyword evidence="3" id="KW-0720">Serine protease</keyword>
<dbReference type="SMART" id="SM00020">
    <property type="entry name" value="Tryp_SPc"/>
    <property type="match status" value="1"/>
</dbReference>
<evidence type="ECO:0000259" key="7">
    <source>
        <dbReference type="PROSITE" id="PS50240"/>
    </source>
</evidence>
<evidence type="ECO:0000256" key="1">
    <source>
        <dbReference type="ARBA" id="ARBA00022670"/>
    </source>
</evidence>
<evidence type="ECO:0000313" key="9">
    <source>
        <dbReference type="RefSeq" id="XP_027197862.1"/>
    </source>
</evidence>
<feature type="domain" description="Peptidase S1" evidence="7">
    <location>
        <begin position="431"/>
        <end position="653"/>
    </location>
</feature>
<dbReference type="FunFam" id="2.40.10.10:FF:000036">
    <property type="entry name" value="Trypsin beta"/>
    <property type="match status" value="1"/>
</dbReference>
<accession>A0A6P6XWW1</accession>
<dbReference type="OrthoDB" id="5565075at2759"/>
<dbReference type="InterPro" id="IPR001254">
    <property type="entry name" value="Trypsin_dom"/>
</dbReference>
<dbReference type="GO" id="GO:0004252">
    <property type="term" value="F:serine-type endopeptidase activity"/>
    <property type="evidence" value="ECO:0007669"/>
    <property type="project" value="InterPro"/>
</dbReference>
<feature type="region of interest" description="Disordered" evidence="6">
    <location>
        <begin position="352"/>
        <end position="430"/>
    </location>
</feature>
<dbReference type="PROSITE" id="PS50240">
    <property type="entry name" value="TRYPSIN_DOM"/>
    <property type="match status" value="1"/>
</dbReference>
<dbReference type="InterPro" id="IPR009003">
    <property type="entry name" value="Peptidase_S1_PA"/>
</dbReference>
<dbReference type="GO" id="GO:0006508">
    <property type="term" value="P:proteolysis"/>
    <property type="evidence" value="ECO:0007669"/>
    <property type="project" value="UniProtKB-KW"/>
</dbReference>
<dbReference type="InterPro" id="IPR001314">
    <property type="entry name" value="Peptidase_S1A"/>
</dbReference>
<protein>
    <submittedName>
        <fullName evidence="9">Serine proteinase stubble-like</fullName>
    </submittedName>
</protein>
<keyword evidence="2" id="KW-0378">Hydrolase</keyword>
<keyword evidence="1" id="KW-0645">Protease</keyword>
<dbReference type="Gene3D" id="2.40.10.10">
    <property type="entry name" value="Trypsin-like serine proteases"/>
    <property type="match status" value="2"/>
</dbReference>
<dbReference type="FunFam" id="2.40.10.10:FF:000004">
    <property type="entry name" value="Tryptase gamma 1"/>
    <property type="match status" value="1"/>
</dbReference>
<feature type="compositionally biased region" description="Pro residues" evidence="6">
    <location>
        <begin position="362"/>
        <end position="427"/>
    </location>
</feature>
<dbReference type="Pfam" id="PF00089">
    <property type="entry name" value="Trypsin"/>
    <property type="match status" value="1"/>
</dbReference>
<dbReference type="InParanoid" id="A0A6P6XWW1"/>
<dbReference type="Proteomes" id="UP000515146">
    <property type="component" value="Unplaced"/>
</dbReference>
<gene>
    <name evidence="9" type="primary">LOC113792158</name>
</gene>
<dbReference type="KEGG" id="dpte:113792158"/>
<dbReference type="AlphaFoldDB" id="A0A6P6XWW1"/>
<evidence type="ECO:0000256" key="2">
    <source>
        <dbReference type="ARBA" id="ARBA00022801"/>
    </source>
</evidence>
<dbReference type="OMA" id="WPPTTKP"/>
<feature type="compositionally biased region" description="Low complexity" evidence="6">
    <location>
        <begin position="300"/>
        <end position="314"/>
    </location>
</feature>
<evidence type="ECO:0000256" key="3">
    <source>
        <dbReference type="ARBA" id="ARBA00022825"/>
    </source>
</evidence>
<dbReference type="RefSeq" id="XP_027197862.1">
    <property type="nucleotide sequence ID" value="XM_027342061.1"/>
</dbReference>
<dbReference type="PRINTS" id="PR00722">
    <property type="entry name" value="CHYMOTRYPSIN"/>
</dbReference>
<dbReference type="InterPro" id="IPR051487">
    <property type="entry name" value="Ser/Thr_Proteases_Immune/Dev"/>
</dbReference>
<evidence type="ECO:0000256" key="6">
    <source>
        <dbReference type="SAM" id="MobiDB-lite"/>
    </source>
</evidence>
<keyword evidence="8" id="KW-1185">Reference proteome</keyword>
<sequence length="658" mass="73585">MDEKFVHPNKLNLDSNIILNVLDVLNLKKFHVQNLYYLVYYYQVSLECGEFTISENILETRIVNGEIATLGEFPWQVSIQRRVRIRMTQNNQNNNNNNMANVSTLPSLTDQTIIIDDIDIDNDGDESLINEFYWEKNPMNLLIEDLLRDANYSDEQIKKWLQNPPSPPPSKNASTTTTTNNNIIKVYPPSAIINQNSILKPLPIDTVIIESKLSKVTLYPPLPTFPPDHVFPPPSKHSNDSIKHPVSSSSPRPSIPNPIISTSTTQHHYPVSSSTPLPSTRPSIPTFPSSSTTQQRYPVSSSSSSSPSSSSSSIITFPPISTITSTHKPTITFPPFPSSFPPIIISTPKQWTWSPSITNKPPTMPPPIPTKSPLPTWSPPTLPPSLPSSKPPKIPPIILPIPTLPPSPPPTKQPQPQPSPPPPPPINNPEWQWKWQHFCGGSIISNQWIMTAAHCVESMKNVYTPGMIQIMAGSTNWRQPDSEHAVQIDVDRIIVHEGWRQRTGQNDIALLHLSRPIKYVEKDKIYINNICLSLQTQHEYDGMVSSSGWGFVSKDNRITPELMRRVDLMVVDHNTCHQAFNRVIQVTTNQVCAGRSHRGNCMGDSGGPLILKKGNRAIQIGIVSFSIPCAVPGYPDVFTRVSKYIDWISKNTGINFRE</sequence>
<dbReference type="InterPro" id="IPR043504">
    <property type="entry name" value="Peptidase_S1_PA_chymotrypsin"/>
</dbReference>